<reference evidence="2" key="1">
    <citation type="submission" date="2016-10" db="EMBL/GenBank/DDBJ databases">
        <authorList>
            <person name="Varghese N."/>
            <person name="Submissions S."/>
        </authorList>
    </citation>
    <scope>NUCLEOTIDE SEQUENCE [LARGE SCALE GENOMIC DNA]</scope>
    <source>
        <strain evidence="2">DSM 17298</strain>
    </source>
</reference>
<organism evidence="1 2">
    <name type="scientific">Algoriphagus boritolerans DSM 17298 = JCM 18970</name>
    <dbReference type="NCBI Taxonomy" id="1120964"/>
    <lineage>
        <taxon>Bacteria</taxon>
        <taxon>Pseudomonadati</taxon>
        <taxon>Bacteroidota</taxon>
        <taxon>Cytophagia</taxon>
        <taxon>Cytophagales</taxon>
        <taxon>Cyclobacteriaceae</taxon>
        <taxon>Algoriphagus</taxon>
    </lineage>
</organism>
<evidence type="ECO:0000313" key="1">
    <source>
        <dbReference type="EMBL" id="SEG37575.1"/>
    </source>
</evidence>
<name>A0A1H5ZPA0_9BACT</name>
<dbReference type="AlphaFoldDB" id="A0A1H5ZPA0"/>
<keyword evidence="2" id="KW-1185">Reference proteome</keyword>
<dbReference type="EMBL" id="FNVR01000029">
    <property type="protein sequence ID" value="SEG37575.1"/>
    <property type="molecule type" value="Genomic_DNA"/>
</dbReference>
<protein>
    <submittedName>
        <fullName evidence="1">Uncharacterized protein</fullName>
    </submittedName>
</protein>
<evidence type="ECO:0000313" key="2">
    <source>
        <dbReference type="Proteomes" id="UP000236736"/>
    </source>
</evidence>
<sequence length="45" mass="5207">MALGIKKPVISILYVPRIFKIQADTIKPFETASLMLRPRFLFPVF</sequence>
<dbReference type="Proteomes" id="UP000236736">
    <property type="component" value="Unassembled WGS sequence"/>
</dbReference>
<gene>
    <name evidence="1" type="ORF">SAMN03080598_03608</name>
</gene>
<proteinExistence type="predicted"/>
<accession>A0A1H5ZPA0</accession>